<accession>A0A6L2J3J1</accession>
<reference evidence="3" key="1">
    <citation type="journal article" date="2019" name="Sci. Rep.">
        <title>Draft genome of Tanacetum cinerariifolium, the natural source of mosquito coil.</title>
        <authorList>
            <person name="Yamashiro T."/>
            <person name="Shiraishi A."/>
            <person name="Satake H."/>
            <person name="Nakayama K."/>
        </authorList>
    </citation>
    <scope>NUCLEOTIDE SEQUENCE</scope>
</reference>
<comment type="catalytic activity">
    <reaction evidence="1">
        <text>ATP + H2O = ADP + phosphate + H(+)</text>
        <dbReference type="Rhea" id="RHEA:13065"/>
        <dbReference type="ChEBI" id="CHEBI:15377"/>
        <dbReference type="ChEBI" id="CHEBI:15378"/>
        <dbReference type="ChEBI" id="CHEBI:30616"/>
        <dbReference type="ChEBI" id="CHEBI:43474"/>
        <dbReference type="ChEBI" id="CHEBI:456216"/>
        <dbReference type="EC" id="5.6.2.3"/>
    </reaction>
</comment>
<keyword evidence="1" id="KW-0067">ATP-binding</keyword>
<keyword evidence="1" id="KW-0227">DNA damage</keyword>
<dbReference type="EC" id="5.6.2.3" evidence="1"/>
<evidence type="ECO:0000259" key="2">
    <source>
        <dbReference type="Pfam" id="PF05970"/>
    </source>
</evidence>
<dbReference type="GO" id="GO:0005524">
    <property type="term" value="F:ATP binding"/>
    <property type="evidence" value="ECO:0007669"/>
    <property type="project" value="UniProtKB-KW"/>
</dbReference>
<protein>
    <recommendedName>
        <fullName evidence="1">ATP-dependent DNA helicase</fullName>
        <ecNumber evidence="1">5.6.2.3</ecNumber>
    </recommendedName>
</protein>
<dbReference type="AlphaFoldDB" id="A0A6L2J3J1"/>
<dbReference type="GO" id="GO:0043139">
    <property type="term" value="F:5'-3' DNA helicase activity"/>
    <property type="evidence" value="ECO:0007669"/>
    <property type="project" value="UniProtKB-EC"/>
</dbReference>
<dbReference type="SUPFAM" id="SSF52540">
    <property type="entry name" value="P-loop containing nucleoside triphosphate hydrolases"/>
    <property type="match status" value="1"/>
</dbReference>
<name>A0A6L2J3J1_TANCI</name>
<comment type="caution">
    <text evidence="3">The sequence shown here is derived from an EMBL/GenBank/DDBJ whole genome shotgun (WGS) entry which is preliminary data.</text>
</comment>
<dbReference type="GO" id="GO:0000723">
    <property type="term" value="P:telomere maintenance"/>
    <property type="evidence" value="ECO:0007669"/>
    <property type="project" value="InterPro"/>
</dbReference>
<dbReference type="PANTHER" id="PTHR10492:SF93">
    <property type="entry name" value="ATP-DEPENDENT DNA HELICASE"/>
    <property type="match status" value="1"/>
</dbReference>
<organism evidence="3">
    <name type="scientific">Tanacetum cinerariifolium</name>
    <name type="common">Dalmatian daisy</name>
    <name type="synonym">Chrysanthemum cinerariifolium</name>
    <dbReference type="NCBI Taxonomy" id="118510"/>
    <lineage>
        <taxon>Eukaryota</taxon>
        <taxon>Viridiplantae</taxon>
        <taxon>Streptophyta</taxon>
        <taxon>Embryophyta</taxon>
        <taxon>Tracheophyta</taxon>
        <taxon>Spermatophyta</taxon>
        <taxon>Magnoliopsida</taxon>
        <taxon>eudicotyledons</taxon>
        <taxon>Gunneridae</taxon>
        <taxon>Pentapetalae</taxon>
        <taxon>asterids</taxon>
        <taxon>campanulids</taxon>
        <taxon>Asterales</taxon>
        <taxon>Asteraceae</taxon>
        <taxon>Asteroideae</taxon>
        <taxon>Anthemideae</taxon>
        <taxon>Anthemidinae</taxon>
        <taxon>Tanacetum</taxon>
    </lineage>
</organism>
<keyword evidence="1 3" id="KW-0347">Helicase</keyword>
<dbReference type="GO" id="GO:0006281">
    <property type="term" value="P:DNA repair"/>
    <property type="evidence" value="ECO:0007669"/>
    <property type="project" value="UniProtKB-KW"/>
</dbReference>
<dbReference type="Pfam" id="PF05970">
    <property type="entry name" value="PIF1"/>
    <property type="match status" value="1"/>
</dbReference>
<dbReference type="GO" id="GO:0016787">
    <property type="term" value="F:hydrolase activity"/>
    <property type="evidence" value="ECO:0007669"/>
    <property type="project" value="UniProtKB-KW"/>
</dbReference>
<comment type="cofactor">
    <cofactor evidence="1">
        <name>Mg(2+)</name>
        <dbReference type="ChEBI" id="CHEBI:18420"/>
    </cofactor>
</comment>
<evidence type="ECO:0000256" key="1">
    <source>
        <dbReference type="RuleBase" id="RU363044"/>
    </source>
</evidence>
<keyword evidence="1" id="KW-0233">DNA recombination</keyword>
<dbReference type="GO" id="GO:0006310">
    <property type="term" value="P:DNA recombination"/>
    <property type="evidence" value="ECO:0007669"/>
    <property type="project" value="UniProtKB-KW"/>
</dbReference>
<sequence length="532" mass="60942">MLDQINDIISAELPCLTNDPDAYKLVSEFMLHGPCGVEAKHAPCTNEGKCSKYYPKKFLAETVINEDGYPVYCRRDNKITAVKGKFTYDNRHVVPHNRSKAIKYLFKYLNKGPDRATIAIQENVKVGANGECDQIMSFTDLKMVNKINYATFKAACFVYGLLNDDKEWTHAIAEASIWAMAQQLRDLYVTILFLCDVSRPLKLWEENWVRLSEDILDKKRKHYRYPELNLLDEQVRNYCLLEIQDLLNTHGKSLIDFKDLPQPNPNPLTNLDNHLLREPLSFDVNKSKVEHEKLHSMLNPEQHLIYEQIIESVHNDKGQFCFIHGPGGTRKKFLYKTIIARLRSEQMIVLVVASSGIASLLLLVGRAAHSRFVIPLELIENNTCGIKQGTHLAELLQHVRLIIWDEAPMTQRYAFEALDKMLQDILGYKNQTIKNRIFEGMKVLVGGDFRQILLVIPNAKRPEIVAETYPDFTLREGDDEYLIEREILTPRNDDADAINENMFKKIGGAPVTYNSADEICKASTDTADQHDL</sequence>
<proteinExistence type="inferred from homology"/>
<dbReference type="EMBL" id="BKCJ010000245">
    <property type="protein sequence ID" value="GEU31386.1"/>
    <property type="molecule type" value="Genomic_DNA"/>
</dbReference>
<dbReference type="InterPro" id="IPR010285">
    <property type="entry name" value="DNA_helicase_pif1-like_DEAD"/>
</dbReference>
<keyword evidence="1" id="KW-0378">Hydrolase</keyword>
<evidence type="ECO:0000313" key="3">
    <source>
        <dbReference type="EMBL" id="GEU31386.1"/>
    </source>
</evidence>
<gene>
    <name evidence="3" type="ORF">Tci_003364</name>
</gene>
<dbReference type="Gene3D" id="3.40.50.300">
    <property type="entry name" value="P-loop containing nucleotide triphosphate hydrolases"/>
    <property type="match status" value="1"/>
</dbReference>
<keyword evidence="1" id="KW-0547">Nucleotide-binding</keyword>
<dbReference type="InterPro" id="IPR027417">
    <property type="entry name" value="P-loop_NTPase"/>
</dbReference>
<dbReference type="PANTHER" id="PTHR10492">
    <property type="match status" value="1"/>
</dbReference>
<comment type="similarity">
    <text evidence="1">Belongs to the helicase family.</text>
</comment>
<keyword evidence="1" id="KW-0234">DNA repair</keyword>
<feature type="domain" description="DNA helicase Pif1-like DEAD-box helicase" evidence="2">
    <location>
        <begin position="297"/>
        <end position="467"/>
    </location>
</feature>